<name>A0A6C0CDI2_9ZZZZ</name>
<sequence>MPRKSNKRSKEKDNQDIHKQDIHKQFKPNKTPKQVFKMGAFGGTYFRPIHSSVTGEDYTPKQAMRGLPKDWFKGLDIDTMVSSSKYDKKVNKYKVKCGSTLEAWESSGWIDEQDPYGWFQWFCYYKKGRRTGDDERQIGRWLKLAGPNGRFRRTLMNKIIKNGSTYDDFSISPVIRQVLLHWGYQLTKKDLEDYKKSK</sequence>
<dbReference type="EMBL" id="MN739396">
    <property type="protein sequence ID" value="QHT02628.1"/>
    <property type="molecule type" value="Genomic_DNA"/>
</dbReference>
<evidence type="ECO:0000313" key="2">
    <source>
        <dbReference type="EMBL" id="QHT02628.1"/>
    </source>
</evidence>
<reference evidence="2" key="1">
    <citation type="journal article" date="2020" name="Nature">
        <title>Giant virus diversity and host interactions through global metagenomics.</title>
        <authorList>
            <person name="Schulz F."/>
            <person name="Roux S."/>
            <person name="Paez-Espino D."/>
            <person name="Jungbluth S."/>
            <person name="Walsh D.A."/>
            <person name="Denef V.J."/>
            <person name="McMahon K.D."/>
            <person name="Konstantinidis K.T."/>
            <person name="Eloe-Fadrosh E.A."/>
            <person name="Kyrpides N.C."/>
            <person name="Woyke T."/>
        </authorList>
    </citation>
    <scope>NUCLEOTIDE SEQUENCE</scope>
    <source>
        <strain evidence="2">GVMAG-M-3300020595-32</strain>
    </source>
</reference>
<accession>A0A6C0CDI2</accession>
<organism evidence="2">
    <name type="scientific">viral metagenome</name>
    <dbReference type="NCBI Taxonomy" id="1070528"/>
    <lineage>
        <taxon>unclassified sequences</taxon>
        <taxon>metagenomes</taxon>
        <taxon>organismal metagenomes</taxon>
    </lineage>
</organism>
<dbReference type="AlphaFoldDB" id="A0A6C0CDI2"/>
<proteinExistence type="predicted"/>
<feature type="compositionally biased region" description="Basic and acidic residues" evidence="1">
    <location>
        <begin position="8"/>
        <end position="24"/>
    </location>
</feature>
<evidence type="ECO:0008006" key="3">
    <source>
        <dbReference type="Google" id="ProtNLM"/>
    </source>
</evidence>
<dbReference type="PANTHER" id="PTHR37948">
    <property type="entry name" value="ZGC:113208"/>
    <property type="match status" value="1"/>
</dbReference>
<protein>
    <recommendedName>
        <fullName evidence="3">DUF5872 domain-containing protein</fullName>
    </recommendedName>
</protein>
<evidence type="ECO:0000256" key="1">
    <source>
        <dbReference type="SAM" id="MobiDB-lite"/>
    </source>
</evidence>
<dbReference type="PANTHER" id="PTHR37948:SF1">
    <property type="entry name" value="BLL5189 PROTEIN"/>
    <property type="match status" value="1"/>
</dbReference>
<feature type="region of interest" description="Disordered" evidence="1">
    <location>
        <begin position="1"/>
        <end position="29"/>
    </location>
</feature>